<dbReference type="Gene3D" id="3.20.20.80">
    <property type="entry name" value="Glycosidases"/>
    <property type="match status" value="1"/>
</dbReference>
<evidence type="ECO:0000313" key="6">
    <source>
        <dbReference type="EMBL" id="WNC69155.1"/>
    </source>
</evidence>
<evidence type="ECO:0000313" key="7">
    <source>
        <dbReference type="Proteomes" id="UP001248581"/>
    </source>
</evidence>
<dbReference type="InterPro" id="IPR013783">
    <property type="entry name" value="Ig-like_fold"/>
</dbReference>
<organism evidence="6 7">
    <name type="scientific">Thalassotalea nanhaiensis</name>
    <dbReference type="NCBI Taxonomy" id="3065648"/>
    <lineage>
        <taxon>Bacteria</taxon>
        <taxon>Pseudomonadati</taxon>
        <taxon>Pseudomonadota</taxon>
        <taxon>Gammaproteobacteria</taxon>
        <taxon>Alteromonadales</taxon>
        <taxon>Colwelliaceae</taxon>
        <taxon>Thalassotalea</taxon>
    </lineage>
</organism>
<feature type="compositionally biased region" description="Polar residues" evidence="4">
    <location>
        <begin position="737"/>
        <end position="748"/>
    </location>
</feature>
<name>A0ABY9TN13_9GAMM</name>
<dbReference type="Proteomes" id="UP001248581">
    <property type="component" value="Chromosome"/>
</dbReference>
<evidence type="ECO:0000256" key="3">
    <source>
        <dbReference type="ARBA" id="ARBA00023295"/>
    </source>
</evidence>
<evidence type="ECO:0000256" key="2">
    <source>
        <dbReference type="ARBA" id="ARBA00022801"/>
    </source>
</evidence>
<dbReference type="InterPro" id="IPR006103">
    <property type="entry name" value="Glyco_hydro_2_cat"/>
</dbReference>
<evidence type="ECO:0000256" key="1">
    <source>
        <dbReference type="ARBA" id="ARBA00007401"/>
    </source>
</evidence>
<feature type="region of interest" description="Disordered" evidence="4">
    <location>
        <begin position="728"/>
        <end position="753"/>
    </location>
</feature>
<protein>
    <submittedName>
        <fullName evidence="6">Glycoside hydrolase family 2 TIM barrel-domain containing protein</fullName>
    </submittedName>
</protein>
<gene>
    <name evidence="6" type="ORF">RI845_03115</name>
</gene>
<dbReference type="InterPro" id="IPR006101">
    <property type="entry name" value="Glyco_hydro_2"/>
</dbReference>
<keyword evidence="2 6" id="KW-0378">Hydrolase</keyword>
<reference evidence="7" key="1">
    <citation type="submission" date="2023-09" db="EMBL/GenBank/DDBJ databases">
        <authorList>
            <person name="Li S."/>
            <person name="Li X."/>
            <person name="Zhang C."/>
            <person name="Zhao Z."/>
        </authorList>
    </citation>
    <scope>NUCLEOTIDE SEQUENCE [LARGE SCALE GENOMIC DNA]</scope>
    <source>
        <strain evidence="7">SQ345</strain>
    </source>
</reference>
<evidence type="ECO:0000256" key="4">
    <source>
        <dbReference type="SAM" id="MobiDB-lite"/>
    </source>
</evidence>
<dbReference type="InterPro" id="IPR051913">
    <property type="entry name" value="GH2_Domain-Containing"/>
</dbReference>
<dbReference type="InterPro" id="IPR006102">
    <property type="entry name" value="Ig-like_GH2"/>
</dbReference>
<dbReference type="Gene3D" id="2.60.120.260">
    <property type="entry name" value="Galactose-binding domain-like"/>
    <property type="match status" value="2"/>
</dbReference>
<comment type="similarity">
    <text evidence="1">Belongs to the glycosyl hydrolase 2 family.</text>
</comment>
<dbReference type="PROSITE" id="PS50022">
    <property type="entry name" value="FA58C_3"/>
    <property type="match status" value="1"/>
</dbReference>
<dbReference type="RefSeq" id="WP_348388299.1">
    <property type="nucleotide sequence ID" value="NZ_CP134146.1"/>
</dbReference>
<dbReference type="InterPro" id="IPR017853">
    <property type="entry name" value="GH"/>
</dbReference>
<proteinExistence type="inferred from homology"/>
<dbReference type="Pfam" id="PF00703">
    <property type="entry name" value="Glyco_hydro_2"/>
    <property type="match status" value="1"/>
</dbReference>
<dbReference type="Pfam" id="PF02837">
    <property type="entry name" value="Glyco_hydro_2_N"/>
    <property type="match status" value="1"/>
</dbReference>
<accession>A0ABY9TN13</accession>
<evidence type="ECO:0000259" key="5">
    <source>
        <dbReference type="PROSITE" id="PS50022"/>
    </source>
</evidence>
<dbReference type="InterPro" id="IPR036156">
    <property type="entry name" value="Beta-gal/glucu_dom_sf"/>
</dbReference>
<dbReference type="SUPFAM" id="SSF49785">
    <property type="entry name" value="Galactose-binding domain-like"/>
    <property type="match status" value="2"/>
</dbReference>
<dbReference type="GO" id="GO:0016787">
    <property type="term" value="F:hydrolase activity"/>
    <property type="evidence" value="ECO:0007669"/>
    <property type="project" value="UniProtKB-KW"/>
</dbReference>
<dbReference type="InterPro" id="IPR000421">
    <property type="entry name" value="FA58C"/>
</dbReference>
<dbReference type="InterPro" id="IPR008979">
    <property type="entry name" value="Galactose-bd-like_sf"/>
</dbReference>
<dbReference type="PANTHER" id="PTHR42732:SF1">
    <property type="entry name" value="BETA-MANNOSIDASE"/>
    <property type="match status" value="1"/>
</dbReference>
<dbReference type="InterPro" id="IPR040605">
    <property type="entry name" value="Glyco_hydro2_dom5"/>
</dbReference>
<dbReference type="Pfam" id="PF18565">
    <property type="entry name" value="Glyco_hydro2_C5"/>
    <property type="match status" value="1"/>
</dbReference>
<sequence length="864" mass="96465">MKTLPKYLIVILALIVIFTTLKPFSEDNQNARIKENINRDWQFTFSSDTDDFSNKGAKLAQWQNVGLPHSFSLPYFRSESFYTGFGWYKKSLKIDQEWLNKNISLEFDGVFQVAEIYLNGEKVGDHRGGYTGFTVDISKAAKAGENLLAVRVNNLWDAQLAPRAGEHVFSGGIYRDVYLSVTHPLHVAWNGTFVTTPIVNKENATVNVQTTIENNSSKARNFTLKTLIVDSSDTQLIEMVSKLAIGANEALEIEQLSDEIKQPKLWSPDSPNLYQAKTTIYENNTEVDSYLTQFGFRWVEWTADSGFFLNGEHLYLEGVNVHQDHAGWGDAVTKAGVYRDLKLMKDAGFNLIRGSHYPHHPYFTQVCDELGLMFIPENSVWGIGGFKEDGYWDSSTYPIHDKDKQAYEESAAASLAELILINRNSPSVIAWSMSNEPFFSANAVIDDMKGLLSDMVDLSHKLDPTRKAMIGGAQRAGVDILGDIAGYNGDGATRDRDPGMPNMVSEYGSCVTDRPGEYDACWSSHLNGGEKPKWRSGHAIWCGFDHGSIAGNMGEMGIVDFARIPKRSWYWYRNYFKGIAPPKWPIQGTPKSLKLFADKTTIKGTDATDDAHINVQVLDANGTHISNSPTVTLTIVSGPGEFATGRSITFKKTTRNDIQILDGHAATEFRSYHGGVTVIEATSSGLEPAQIEITTMGTPLFEQGVSKIVEDRPYIDYRLTKAIKEQAPVRVSDARPNRTNSKGTSDPSYANDGHKWRQWVPKFDKNAKQGNVWWELDMENFYDVERVEFSFKPAADVKIDIETSTNQKDWVTVADGKFVKAGTPNVSFDVKDNTKVRFLKATFSVDDTSKPFGVGEIEVFGSTN</sequence>
<keyword evidence="7" id="KW-1185">Reference proteome</keyword>
<dbReference type="PANTHER" id="PTHR42732">
    <property type="entry name" value="BETA-GALACTOSIDASE"/>
    <property type="match status" value="1"/>
</dbReference>
<dbReference type="Gene3D" id="2.60.40.10">
    <property type="entry name" value="Immunoglobulins"/>
    <property type="match status" value="2"/>
</dbReference>
<feature type="domain" description="F5/8 type C" evidence="5">
    <location>
        <begin position="712"/>
        <end position="862"/>
    </location>
</feature>
<dbReference type="EMBL" id="CP134146">
    <property type="protein sequence ID" value="WNC69155.1"/>
    <property type="molecule type" value="Genomic_DNA"/>
</dbReference>
<keyword evidence="3" id="KW-0326">Glycosidase</keyword>
<dbReference type="SUPFAM" id="SSF49303">
    <property type="entry name" value="beta-Galactosidase/glucuronidase domain"/>
    <property type="match status" value="1"/>
</dbReference>
<dbReference type="InterPro" id="IPR006104">
    <property type="entry name" value="Glyco_hydro_2_N"/>
</dbReference>
<dbReference type="PRINTS" id="PR00132">
    <property type="entry name" value="GLHYDRLASE2"/>
</dbReference>
<dbReference type="SUPFAM" id="SSF51445">
    <property type="entry name" value="(Trans)glycosidases"/>
    <property type="match status" value="1"/>
</dbReference>
<dbReference type="Pfam" id="PF02836">
    <property type="entry name" value="Glyco_hydro_2_C"/>
    <property type="match status" value="1"/>
</dbReference>